<evidence type="ECO:0000313" key="10">
    <source>
        <dbReference type="Proteomes" id="UP000032578"/>
    </source>
</evidence>
<feature type="coiled-coil region" evidence="7">
    <location>
        <begin position="398"/>
        <end position="434"/>
    </location>
</feature>
<dbReference type="InterPro" id="IPR011990">
    <property type="entry name" value="TPR-like_helical_dom_sf"/>
</dbReference>
<evidence type="ECO:0000256" key="6">
    <source>
        <dbReference type="PROSITE-ProRule" id="PRU00339"/>
    </source>
</evidence>
<dbReference type="GO" id="GO:0006355">
    <property type="term" value="P:regulation of DNA-templated transcription"/>
    <property type="evidence" value="ECO:0007669"/>
    <property type="project" value="InterPro"/>
</dbReference>
<organism evidence="9 10">
    <name type="scientific">Neotamlana sedimentorum</name>
    <dbReference type="NCBI Taxonomy" id="1435349"/>
    <lineage>
        <taxon>Bacteria</taxon>
        <taxon>Pseudomonadati</taxon>
        <taxon>Bacteroidota</taxon>
        <taxon>Flavobacteriia</taxon>
        <taxon>Flavobacteriales</taxon>
        <taxon>Flavobacteriaceae</taxon>
        <taxon>Neotamlana</taxon>
    </lineage>
</organism>
<reference evidence="9 10" key="1">
    <citation type="submission" date="2014-11" db="EMBL/GenBank/DDBJ databases">
        <title>Tamlana sedimentorum sp. nov., isolated from shallow sand sediments of the Sea of Japan.</title>
        <authorList>
            <person name="Romanenko L.A."/>
        </authorList>
    </citation>
    <scope>NUCLEOTIDE SEQUENCE [LARGE SCALE GENOMIC DNA]</scope>
    <source>
        <strain evidence="9 10">JCM 19808</strain>
    </source>
</reference>
<dbReference type="PROSITE" id="PS50005">
    <property type="entry name" value="TPR"/>
    <property type="match status" value="1"/>
</dbReference>
<name>A0A0D7WBZ6_9FLAO</name>
<dbReference type="Pfam" id="PF13181">
    <property type="entry name" value="TPR_8"/>
    <property type="match status" value="2"/>
</dbReference>
<proteinExistence type="inferred from homology"/>
<keyword evidence="2" id="KW-0963">Cytoplasm</keyword>
<keyword evidence="7" id="KW-0175">Coiled coil</keyword>
<comment type="similarity">
    <text evidence="5">Belongs to the Rap family.</text>
</comment>
<protein>
    <submittedName>
        <fullName evidence="9">Uncharacterized protein</fullName>
    </submittedName>
</protein>
<evidence type="ECO:0000256" key="7">
    <source>
        <dbReference type="SAM" id="Coils"/>
    </source>
</evidence>
<dbReference type="PANTHER" id="PTHR46630:SF1">
    <property type="entry name" value="TETRATRICOPEPTIDE REPEAT PROTEIN 29"/>
    <property type="match status" value="1"/>
</dbReference>
<evidence type="ECO:0000313" key="9">
    <source>
        <dbReference type="EMBL" id="KJD36213.1"/>
    </source>
</evidence>
<accession>A0A0D7WBZ6</accession>
<dbReference type="STRING" id="1435349.PW52_06340"/>
<keyword evidence="8" id="KW-1133">Transmembrane helix</keyword>
<keyword evidence="3" id="KW-0677">Repeat</keyword>
<dbReference type="PATRIC" id="fig|1435349.4.peg.2231"/>
<keyword evidence="4 6" id="KW-0802">TPR repeat</keyword>
<dbReference type="PANTHER" id="PTHR46630">
    <property type="entry name" value="TETRATRICOPEPTIDE REPEAT PROTEIN 29"/>
    <property type="match status" value="1"/>
</dbReference>
<dbReference type="GO" id="GO:0005737">
    <property type="term" value="C:cytoplasm"/>
    <property type="evidence" value="ECO:0007669"/>
    <property type="project" value="UniProtKB-SubCell"/>
</dbReference>
<evidence type="ECO:0000256" key="4">
    <source>
        <dbReference type="ARBA" id="ARBA00022803"/>
    </source>
</evidence>
<evidence type="ECO:0000256" key="8">
    <source>
        <dbReference type="SAM" id="Phobius"/>
    </source>
</evidence>
<sequence length="626" mass="72151">MKPLHYALFIIFFAQIGFSQNTKLIDSLKLSYKSPLSIIDKIKTGNLIVQELKHKNPEEAYNYIDDMLSASKENKYKKGIGVSLRNKGYYFRFKPNADSARYYFKKSLKILSENDNSLEAAKTCEEFATFECVQGNYNKAIEISDIGYNHAKANNNGEYMAVALNRKVTTLMDKGDFKEATIINLLSLSIIDSLKRKKPLLKAVSLGHKARIEMLRGNYKLVLEPLLESIKILKSIKNTKWLAVNFMEIGNAYWYLNDYDNALNSYTTSLNYSKEINRKDFISMNLSNIASLQIKKGSYNEALKTLLSSVPIEKQIGSKINLTIAYNSLGEVYSLKKNYAESLKYYNLGIQLADSIKATDVILDSYFGRAETYEKQGNYKAALADRKKFQVINDSIFNKTKSKQIEELKTIYETEKKEAQIALQNEEINTLNVQAENDKLIKTLYAIGMFSLLAIAGLLYFGFKQRIKKNKLAREKQEEIYKQEIEFKQKELASQTLHLVQKNTFIQELKENLEKIKQSPELFKVEFRRLVMLLKKESAEDKDWEVFKSYFSEVHNNFDNKLKAIYADISEKEIRLASFLRMNLSTKEIASMLNVLPESVLKSKYRLKKKLKLDKETDLGSFLNGL</sequence>
<dbReference type="RefSeq" id="WP_044632078.1">
    <property type="nucleotide sequence ID" value="NZ_JTDW01000004.1"/>
</dbReference>
<dbReference type="EMBL" id="JTDW01000004">
    <property type="protein sequence ID" value="KJD36213.1"/>
    <property type="molecule type" value="Genomic_DNA"/>
</dbReference>
<dbReference type="Gene3D" id="1.25.40.10">
    <property type="entry name" value="Tetratricopeptide repeat domain"/>
    <property type="match status" value="2"/>
</dbReference>
<dbReference type="Proteomes" id="UP000032578">
    <property type="component" value="Unassembled WGS sequence"/>
</dbReference>
<dbReference type="InterPro" id="IPR019734">
    <property type="entry name" value="TPR_rpt"/>
</dbReference>
<evidence type="ECO:0000256" key="5">
    <source>
        <dbReference type="ARBA" id="ARBA00038253"/>
    </source>
</evidence>
<feature type="transmembrane region" description="Helical" evidence="8">
    <location>
        <begin position="444"/>
        <end position="463"/>
    </location>
</feature>
<gene>
    <name evidence="9" type="ORF">PW52_06340</name>
</gene>
<comment type="caution">
    <text evidence="9">The sequence shown here is derived from an EMBL/GenBank/DDBJ whole genome shotgun (WGS) entry which is preliminary data.</text>
</comment>
<keyword evidence="8" id="KW-0812">Transmembrane</keyword>
<dbReference type="OrthoDB" id="1090267at2"/>
<evidence type="ECO:0000256" key="2">
    <source>
        <dbReference type="ARBA" id="ARBA00022490"/>
    </source>
</evidence>
<keyword evidence="8" id="KW-0472">Membrane</keyword>
<dbReference type="InterPro" id="IPR016032">
    <property type="entry name" value="Sig_transdc_resp-reg_C-effctor"/>
</dbReference>
<dbReference type="InterPro" id="IPR051476">
    <property type="entry name" value="Bac_ResReg_Asp_Phosphatase"/>
</dbReference>
<evidence type="ECO:0000256" key="1">
    <source>
        <dbReference type="ARBA" id="ARBA00004496"/>
    </source>
</evidence>
<evidence type="ECO:0000256" key="3">
    <source>
        <dbReference type="ARBA" id="ARBA00022737"/>
    </source>
</evidence>
<dbReference type="SUPFAM" id="SSF48452">
    <property type="entry name" value="TPR-like"/>
    <property type="match status" value="2"/>
</dbReference>
<dbReference type="SUPFAM" id="SSF46894">
    <property type="entry name" value="C-terminal effector domain of the bipartite response regulators"/>
    <property type="match status" value="1"/>
</dbReference>
<feature type="repeat" description="TPR" evidence="6">
    <location>
        <begin position="243"/>
        <end position="276"/>
    </location>
</feature>
<keyword evidence="10" id="KW-1185">Reference proteome</keyword>
<dbReference type="SMART" id="SM00028">
    <property type="entry name" value="TPR"/>
    <property type="match status" value="5"/>
</dbReference>
<dbReference type="GO" id="GO:0003677">
    <property type="term" value="F:DNA binding"/>
    <property type="evidence" value="ECO:0007669"/>
    <property type="project" value="InterPro"/>
</dbReference>
<dbReference type="AlphaFoldDB" id="A0A0D7WBZ6"/>
<comment type="subcellular location">
    <subcellularLocation>
        <location evidence="1">Cytoplasm</location>
    </subcellularLocation>
</comment>